<sequence>MDCTYWTLLSWSWAEDNAFDRNDLKTLSSKEVHRGSPQKKLTEETEERLSANCQLLIERGYHGY</sequence>
<gene>
    <name evidence="1" type="ORF">LF1_22730</name>
</gene>
<proteinExistence type="predicted"/>
<name>A0A5B1CGQ1_9BACT</name>
<accession>A0A5B1CGQ1</accession>
<dbReference type="EMBL" id="VRLW01000001">
    <property type="protein sequence ID" value="KAA1259736.1"/>
    <property type="molecule type" value="Genomic_DNA"/>
</dbReference>
<dbReference type="Proteomes" id="UP000322699">
    <property type="component" value="Unassembled WGS sequence"/>
</dbReference>
<keyword evidence="2" id="KW-1185">Reference proteome</keyword>
<organism evidence="1 2">
    <name type="scientific">Rubripirellula obstinata</name>
    <dbReference type="NCBI Taxonomy" id="406547"/>
    <lineage>
        <taxon>Bacteria</taxon>
        <taxon>Pseudomonadati</taxon>
        <taxon>Planctomycetota</taxon>
        <taxon>Planctomycetia</taxon>
        <taxon>Pirellulales</taxon>
        <taxon>Pirellulaceae</taxon>
        <taxon>Rubripirellula</taxon>
    </lineage>
</organism>
<reference evidence="1 2" key="1">
    <citation type="submission" date="2019-08" db="EMBL/GenBank/DDBJ databases">
        <title>Deep-cultivation of Planctomycetes and their phenomic and genomic characterization uncovers novel biology.</title>
        <authorList>
            <person name="Wiegand S."/>
            <person name="Jogler M."/>
            <person name="Boedeker C."/>
            <person name="Pinto D."/>
            <person name="Vollmers J."/>
            <person name="Rivas-Marin E."/>
            <person name="Kohn T."/>
            <person name="Peeters S.H."/>
            <person name="Heuer A."/>
            <person name="Rast P."/>
            <person name="Oberbeckmann S."/>
            <person name="Bunk B."/>
            <person name="Jeske O."/>
            <person name="Meyerdierks A."/>
            <person name="Storesund J.E."/>
            <person name="Kallscheuer N."/>
            <person name="Luecker S."/>
            <person name="Lage O.M."/>
            <person name="Pohl T."/>
            <person name="Merkel B.J."/>
            <person name="Hornburger P."/>
            <person name="Mueller R.-W."/>
            <person name="Bruemmer F."/>
            <person name="Labrenz M."/>
            <person name="Spormann A.M."/>
            <person name="Op Den Camp H."/>
            <person name="Overmann J."/>
            <person name="Amann R."/>
            <person name="Jetten M.S.M."/>
            <person name="Mascher T."/>
            <person name="Medema M.H."/>
            <person name="Devos D.P."/>
            <person name="Kaster A.-K."/>
            <person name="Ovreas L."/>
            <person name="Rohde M."/>
            <person name="Galperin M.Y."/>
            <person name="Jogler C."/>
        </authorList>
    </citation>
    <scope>NUCLEOTIDE SEQUENCE [LARGE SCALE GENOMIC DNA]</scope>
    <source>
        <strain evidence="1 2">LF1</strain>
    </source>
</reference>
<evidence type="ECO:0000313" key="1">
    <source>
        <dbReference type="EMBL" id="KAA1259736.1"/>
    </source>
</evidence>
<evidence type="ECO:0000313" key="2">
    <source>
        <dbReference type="Proteomes" id="UP000322699"/>
    </source>
</evidence>
<dbReference type="AlphaFoldDB" id="A0A5B1CGQ1"/>
<comment type="caution">
    <text evidence="1">The sequence shown here is derived from an EMBL/GenBank/DDBJ whole genome shotgun (WGS) entry which is preliminary data.</text>
</comment>
<protein>
    <submittedName>
        <fullName evidence="1">Uncharacterized protein</fullName>
    </submittedName>
</protein>